<evidence type="ECO:0000256" key="1">
    <source>
        <dbReference type="ARBA" id="ARBA00004442"/>
    </source>
</evidence>
<dbReference type="GO" id="GO:0009279">
    <property type="term" value="C:cell outer membrane"/>
    <property type="evidence" value="ECO:0007669"/>
    <property type="project" value="UniProtKB-SubCell"/>
</dbReference>
<accession>A0A1W6LCG4</accession>
<gene>
    <name evidence="6" type="ORF">A4W93_19695</name>
</gene>
<dbReference type="RefSeq" id="WP_085752240.1">
    <property type="nucleotide sequence ID" value="NZ_BSPR01000006.1"/>
</dbReference>
<protein>
    <submittedName>
        <fullName evidence="6">Uncharacterized protein</fullName>
    </submittedName>
</protein>
<dbReference type="Gene3D" id="3.30.1330.60">
    <property type="entry name" value="OmpA-like domain"/>
    <property type="match status" value="1"/>
</dbReference>
<dbReference type="PANTHER" id="PTHR30329">
    <property type="entry name" value="STATOR ELEMENT OF FLAGELLAR MOTOR COMPLEX"/>
    <property type="match status" value="1"/>
</dbReference>
<feature type="compositionally biased region" description="Basic and acidic residues" evidence="4">
    <location>
        <begin position="148"/>
        <end position="158"/>
    </location>
</feature>
<feature type="transmembrane region" description="Helical" evidence="5">
    <location>
        <begin position="12"/>
        <end position="33"/>
    </location>
</feature>
<dbReference type="InterPro" id="IPR006665">
    <property type="entry name" value="OmpA-like"/>
</dbReference>
<dbReference type="PANTHER" id="PTHR30329:SF21">
    <property type="entry name" value="LIPOPROTEIN YIAD-RELATED"/>
    <property type="match status" value="1"/>
</dbReference>
<evidence type="ECO:0000313" key="7">
    <source>
        <dbReference type="Proteomes" id="UP000193427"/>
    </source>
</evidence>
<dbReference type="AlphaFoldDB" id="A0A1W6LCG4"/>
<keyword evidence="5" id="KW-1133">Transmembrane helix</keyword>
<dbReference type="STRING" id="946333.A4W93_19695"/>
<dbReference type="Pfam" id="PF00691">
    <property type="entry name" value="OmpA"/>
    <property type="match status" value="1"/>
</dbReference>
<evidence type="ECO:0000256" key="4">
    <source>
        <dbReference type="SAM" id="MobiDB-lite"/>
    </source>
</evidence>
<dbReference type="KEGG" id="rgu:A4W93_19695"/>
<keyword evidence="7" id="KW-1185">Reference proteome</keyword>
<dbReference type="InterPro" id="IPR050330">
    <property type="entry name" value="Bact_OuterMem_StrucFunc"/>
</dbReference>
<name>A0A1W6LCG4_9BURK</name>
<evidence type="ECO:0000256" key="3">
    <source>
        <dbReference type="ARBA" id="ARBA00023237"/>
    </source>
</evidence>
<dbReference type="SUPFAM" id="SSF103088">
    <property type="entry name" value="OmpA-like"/>
    <property type="match status" value="1"/>
</dbReference>
<comment type="subcellular location">
    <subcellularLocation>
        <location evidence="1">Cell outer membrane</location>
    </subcellularLocation>
</comment>
<organism evidence="6 7">
    <name type="scientific">Piscinibacter gummiphilus</name>
    <dbReference type="NCBI Taxonomy" id="946333"/>
    <lineage>
        <taxon>Bacteria</taxon>
        <taxon>Pseudomonadati</taxon>
        <taxon>Pseudomonadota</taxon>
        <taxon>Betaproteobacteria</taxon>
        <taxon>Burkholderiales</taxon>
        <taxon>Sphaerotilaceae</taxon>
        <taxon>Piscinibacter</taxon>
    </lineage>
</organism>
<dbReference type="InterPro" id="IPR036737">
    <property type="entry name" value="OmpA-like_sf"/>
</dbReference>
<keyword evidence="3" id="KW-0998">Cell outer membrane</keyword>
<evidence type="ECO:0000256" key="5">
    <source>
        <dbReference type="SAM" id="Phobius"/>
    </source>
</evidence>
<reference evidence="6 7" key="1">
    <citation type="submission" date="2016-04" db="EMBL/GenBank/DDBJ databases">
        <title>Complete genome sequence of natural rubber-degrading, novel Gram-negative bacterium, Rhizobacter gummiphilus strain NS21.</title>
        <authorList>
            <person name="Tabata M."/>
            <person name="Kasai D."/>
            <person name="Fukuda M."/>
        </authorList>
    </citation>
    <scope>NUCLEOTIDE SEQUENCE [LARGE SCALE GENOMIC DNA]</scope>
    <source>
        <strain evidence="6 7">NS21</strain>
    </source>
</reference>
<dbReference type="EMBL" id="CP015118">
    <property type="protein sequence ID" value="ARN21942.1"/>
    <property type="molecule type" value="Genomic_DNA"/>
</dbReference>
<dbReference type="PRINTS" id="PR01021">
    <property type="entry name" value="OMPADOMAIN"/>
</dbReference>
<keyword evidence="5" id="KW-0812">Transmembrane</keyword>
<evidence type="ECO:0000313" key="6">
    <source>
        <dbReference type="EMBL" id="ARN21942.1"/>
    </source>
</evidence>
<keyword evidence="2 5" id="KW-0472">Membrane</keyword>
<proteinExistence type="predicted"/>
<dbReference type="InterPro" id="IPR006664">
    <property type="entry name" value="OMP_bac"/>
</dbReference>
<feature type="region of interest" description="Disordered" evidence="4">
    <location>
        <begin position="136"/>
        <end position="158"/>
    </location>
</feature>
<dbReference type="OrthoDB" id="8526920at2"/>
<sequence>MSDQENPEQKFALGLVGLIVAAIVASVIALGAWKARPHPAAAPTAPAAAATAGTTDGVERIYFQVGQDQLPPEAAEVLSRVSTAARANAAAVVSVSGFHDASGNAASNEDLAKRRAQAVQHALEANGVSGSQIKLNKPALTTGGADAQEARRVELRVE</sequence>
<evidence type="ECO:0000256" key="2">
    <source>
        <dbReference type="ARBA" id="ARBA00023136"/>
    </source>
</evidence>
<dbReference type="Proteomes" id="UP000193427">
    <property type="component" value="Chromosome"/>
</dbReference>
<dbReference type="PROSITE" id="PS51123">
    <property type="entry name" value="OMPA_2"/>
    <property type="match status" value="1"/>
</dbReference>